<dbReference type="AlphaFoldDB" id="A0A8H7Y183"/>
<dbReference type="EMBL" id="JAFIQS010000004">
    <property type="protein sequence ID" value="KAG5170577.1"/>
    <property type="molecule type" value="Genomic_DNA"/>
</dbReference>
<reference evidence="2" key="1">
    <citation type="submission" date="2021-02" db="EMBL/GenBank/DDBJ databases">
        <title>Psilocybe cubensis genome.</title>
        <authorList>
            <person name="Mckernan K.J."/>
            <person name="Crawford S."/>
            <person name="Trippe A."/>
            <person name="Kane L.T."/>
            <person name="Mclaughlin S."/>
        </authorList>
    </citation>
    <scope>NUCLEOTIDE SEQUENCE [LARGE SCALE GENOMIC DNA]</scope>
    <source>
        <strain evidence="2">MGC-MH-2018</strain>
    </source>
</reference>
<feature type="region of interest" description="Disordered" evidence="1">
    <location>
        <begin position="1"/>
        <end position="48"/>
    </location>
</feature>
<organism evidence="2">
    <name type="scientific">Psilocybe cubensis</name>
    <name type="common">Psychedelic mushroom</name>
    <name type="synonym">Stropharia cubensis</name>
    <dbReference type="NCBI Taxonomy" id="181762"/>
    <lineage>
        <taxon>Eukaryota</taxon>
        <taxon>Fungi</taxon>
        <taxon>Dikarya</taxon>
        <taxon>Basidiomycota</taxon>
        <taxon>Agaricomycotina</taxon>
        <taxon>Agaricomycetes</taxon>
        <taxon>Agaricomycetidae</taxon>
        <taxon>Agaricales</taxon>
        <taxon>Agaricineae</taxon>
        <taxon>Strophariaceae</taxon>
        <taxon>Psilocybe</taxon>
    </lineage>
</organism>
<dbReference type="OrthoDB" id="5422613at2759"/>
<proteinExistence type="predicted"/>
<evidence type="ECO:0000313" key="2">
    <source>
        <dbReference type="EMBL" id="KAG5170577.1"/>
    </source>
</evidence>
<accession>A0A8H7Y183</accession>
<feature type="compositionally biased region" description="Basic and acidic residues" evidence="1">
    <location>
        <begin position="22"/>
        <end position="36"/>
    </location>
</feature>
<sequence length="201" mass="22657">MSEIANNEVEVIDLTGLSDSSESDRGDDIEGGVTEKEESDTESSSDASEIEITLNEETRAQLQTAIATVSERRLRQLLKLLVESDVMIEATLTRELVTLRRGTQDVVPRWETCAHCDAEFDINTLREDGECVFHPGELVVSEVGSADWDTDCHGPIDTLENRRKFPENFTWTCCQANGSEYGCLHDRHKPLVTRKRKRIED</sequence>
<gene>
    <name evidence="2" type="ORF">JR316_004966</name>
</gene>
<comment type="caution">
    <text evidence="2">The sequence shown here is derived from an EMBL/GenBank/DDBJ whole genome shotgun (WGS) entry which is preliminary data.</text>
</comment>
<protein>
    <submittedName>
        <fullName evidence="2">Uncharacterized protein</fullName>
    </submittedName>
</protein>
<name>A0A8H7Y183_PSICU</name>
<dbReference type="PANTHER" id="PTHR38167">
    <property type="entry name" value="C2H2-TYPE DOMAIN-CONTAINING PROTEIN"/>
    <property type="match status" value="1"/>
</dbReference>
<evidence type="ECO:0000256" key="1">
    <source>
        <dbReference type="SAM" id="MobiDB-lite"/>
    </source>
</evidence>
<dbReference type="PANTHER" id="PTHR38167:SF1">
    <property type="entry name" value="C2H2-TYPE DOMAIN-CONTAINING PROTEIN"/>
    <property type="match status" value="1"/>
</dbReference>